<dbReference type="Proteomes" id="UP000265366">
    <property type="component" value="Unassembled WGS sequence"/>
</dbReference>
<dbReference type="CDD" id="cd21631">
    <property type="entry name" value="RHH_CopG_NikR-like"/>
    <property type="match status" value="1"/>
</dbReference>
<reference evidence="1 2" key="1">
    <citation type="submission" date="2018-08" db="EMBL/GenBank/DDBJ databases">
        <title>Erythrobacter zhengii sp.nov., a bacterium isolated from deep-sea sediment.</title>
        <authorList>
            <person name="Fang C."/>
            <person name="Wu Y.-H."/>
            <person name="Sun C."/>
            <person name="Wang H."/>
            <person name="Cheng H."/>
            <person name="Meng F.-X."/>
            <person name="Wang C.-S."/>
            <person name="Xu X.-W."/>
        </authorList>
    </citation>
    <scope>NUCLEOTIDE SEQUENCE [LARGE SCALE GENOMIC DNA]</scope>
    <source>
        <strain evidence="1 2">CCTCC AB 2015396</strain>
    </source>
</reference>
<dbReference type="AlphaFoldDB" id="A0A3A1NY34"/>
<sequence>MPVKPRHHLYLDDELTAQLERLGSKPGTSKSAIVADALRDYLNRRATRQVDDLLKVRLDRMSSQLGRIERDSLVLLETLSLFVRYQLTVTAPLPEGDKAAQAIGRERFRRFVDQVGRQLATGRSIGAAASEGAGQ</sequence>
<evidence type="ECO:0000313" key="2">
    <source>
        <dbReference type="Proteomes" id="UP000265366"/>
    </source>
</evidence>
<proteinExistence type="predicted"/>
<comment type="caution">
    <text evidence="1">The sequence shown here is derived from an EMBL/GenBank/DDBJ whole genome shotgun (WGS) entry which is preliminary data.</text>
</comment>
<accession>A0A3A1NY34</accession>
<evidence type="ECO:0000313" key="1">
    <source>
        <dbReference type="EMBL" id="RIV79906.1"/>
    </source>
</evidence>
<dbReference type="Gene3D" id="1.10.1220.10">
    <property type="entry name" value="Met repressor-like"/>
    <property type="match status" value="1"/>
</dbReference>
<organism evidence="1 2">
    <name type="scientific">Aurantiacibacter xanthus</name>
    <dbReference type="NCBI Taxonomy" id="1784712"/>
    <lineage>
        <taxon>Bacteria</taxon>
        <taxon>Pseudomonadati</taxon>
        <taxon>Pseudomonadota</taxon>
        <taxon>Alphaproteobacteria</taxon>
        <taxon>Sphingomonadales</taxon>
        <taxon>Erythrobacteraceae</taxon>
        <taxon>Aurantiacibacter</taxon>
    </lineage>
</organism>
<dbReference type="GO" id="GO:0006355">
    <property type="term" value="P:regulation of DNA-templated transcription"/>
    <property type="evidence" value="ECO:0007669"/>
    <property type="project" value="InterPro"/>
</dbReference>
<gene>
    <name evidence="1" type="ORF">D2V17_20625</name>
</gene>
<protein>
    <submittedName>
        <fullName evidence="1">Ribbon-helix-helix protein, CopG family</fullName>
    </submittedName>
</protein>
<name>A0A3A1NY34_9SPHN</name>
<dbReference type="InterPro" id="IPR013321">
    <property type="entry name" value="Arc_rbn_hlx_hlx"/>
</dbReference>
<dbReference type="EMBL" id="QXFM01000145">
    <property type="protein sequence ID" value="RIV79906.1"/>
    <property type="molecule type" value="Genomic_DNA"/>
</dbReference>
<keyword evidence="2" id="KW-1185">Reference proteome</keyword>
<dbReference type="OrthoDB" id="9803941at2"/>